<evidence type="ECO:0000313" key="3">
    <source>
        <dbReference type="EMBL" id="MDK2126786.1"/>
    </source>
</evidence>
<reference evidence="3" key="1">
    <citation type="submission" date="2023-03" db="EMBL/GenBank/DDBJ databases">
        <title>Chitinimonas shenzhenensis gen. nov., sp. nov., a novel member of family Burkholderiaceae isolated from activated sludge collected in Shen Zhen, China.</title>
        <authorList>
            <person name="Wang X."/>
        </authorList>
    </citation>
    <scope>NUCLEOTIDE SEQUENCE</scope>
    <source>
        <strain evidence="3">DQS-5</strain>
    </source>
</reference>
<feature type="chain" id="PRO_5045486859" evidence="1">
    <location>
        <begin position="21"/>
        <end position="529"/>
    </location>
</feature>
<evidence type="ECO:0000313" key="4">
    <source>
        <dbReference type="Proteomes" id="UP001172778"/>
    </source>
</evidence>
<dbReference type="PANTHER" id="PTHR30632">
    <property type="entry name" value="MOLYBDATE-BINDING PERIPLASMIC PROTEIN"/>
    <property type="match status" value="1"/>
</dbReference>
<dbReference type="Proteomes" id="UP001172778">
    <property type="component" value="Unassembled WGS sequence"/>
</dbReference>
<dbReference type="PROSITE" id="PS50234">
    <property type="entry name" value="VWFA"/>
    <property type="match status" value="1"/>
</dbReference>
<evidence type="ECO:0000256" key="1">
    <source>
        <dbReference type="SAM" id="SignalP"/>
    </source>
</evidence>
<keyword evidence="1" id="KW-0732">Signal</keyword>
<comment type="caution">
    <text evidence="3">The sequence shown here is derived from an EMBL/GenBank/DDBJ whole genome shotgun (WGS) entry which is preliminary data.</text>
</comment>
<dbReference type="Pfam" id="PF13531">
    <property type="entry name" value="SBP_bac_11"/>
    <property type="match status" value="1"/>
</dbReference>
<dbReference type="SUPFAM" id="SSF53300">
    <property type="entry name" value="vWA-like"/>
    <property type="match status" value="1"/>
</dbReference>
<dbReference type="InterPro" id="IPR036465">
    <property type="entry name" value="vWFA_dom_sf"/>
</dbReference>
<feature type="signal peptide" evidence="1">
    <location>
        <begin position="1"/>
        <end position="20"/>
    </location>
</feature>
<name>A0ABT7E383_9NEIS</name>
<dbReference type="SUPFAM" id="SSF53850">
    <property type="entry name" value="Periplasmic binding protein-like II"/>
    <property type="match status" value="1"/>
</dbReference>
<sequence length="529" mass="57275">MTAASLRPLFALGVLGLALAGCGSEESKDPAAANQPAPNELRLVAGSELKDIEPMLPTIQKATGVSLKLEYTGTLDVVERLQGDEKADGVWVSHAKYLMLTPGVKEKVKAQEKTMLSPVVLGIKASKAAELKWTAGDVSWKDIAEAAGKGRFTFGMSNPAASNSGFTALVGLAAALSGKGEALTVADIPQDALSRFFSAQRLTAGSSGWLADAYINDQNRIDGLVNYESVLLSLNASGQAREKLTLIYPKEGLLTADYPLMLLNNDKRGLYDKVIAYVRGKEFQQAMTKSTLRRPISPDVSPDPAIPQTLLVDLPFPGNQTVVDTILDRFLNVQRVPAHSFFVLDTSGSMSDEDRIGSLRTALKNLSGADTSLSGRYARFLDREKVTLIAFSSEPQPPVEFVLAKDKDETLQKINAYADSLYPKGGTAIYDSVLRAYREAMRARDKDPKRNYSIVLMTDGNNSNGRDFGAFENAYRKLGEDARPIKVFAIGIGSANFSELDKLAKLTGGRSFDARKGLAKAFKEIRGYQ</sequence>
<accession>A0ABT7E383</accession>
<dbReference type="PANTHER" id="PTHR30632:SF0">
    <property type="entry name" value="SULFATE-BINDING PROTEIN"/>
    <property type="match status" value="1"/>
</dbReference>
<feature type="domain" description="VWFA" evidence="2">
    <location>
        <begin position="339"/>
        <end position="529"/>
    </location>
</feature>
<dbReference type="InterPro" id="IPR002035">
    <property type="entry name" value="VWF_A"/>
</dbReference>
<gene>
    <name evidence="3" type="ORF">PZA18_22320</name>
</gene>
<dbReference type="EMBL" id="JARRAF010000051">
    <property type="protein sequence ID" value="MDK2126786.1"/>
    <property type="molecule type" value="Genomic_DNA"/>
</dbReference>
<dbReference type="InterPro" id="IPR050682">
    <property type="entry name" value="ModA/WtpA"/>
</dbReference>
<keyword evidence="4" id="KW-1185">Reference proteome</keyword>
<dbReference type="Gene3D" id="3.40.190.10">
    <property type="entry name" value="Periplasmic binding protein-like II"/>
    <property type="match status" value="2"/>
</dbReference>
<dbReference type="PROSITE" id="PS51257">
    <property type="entry name" value="PROKAR_LIPOPROTEIN"/>
    <property type="match status" value="1"/>
</dbReference>
<dbReference type="Gene3D" id="3.40.50.410">
    <property type="entry name" value="von Willebrand factor, type A domain"/>
    <property type="match status" value="1"/>
</dbReference>
<dbReference type="SMART" id="SM00327">
    <property type="entry name" value="VWA"/>
    <property type="match status" value="1"/>
</dbReference>
<dbReference type="CDD" id="cd00198">
    <property type="entry name" value="vWFA"/>
    <property type="match status" value="1"/>
</dbReference>
<protein>
    <submittedName>
        <fullName evidence="3">VWA domain-containing protein</fullName>
    </submittedName>
</protein>
<proteinExistence type="predicted"/>
<dbReference type="Pfam" id="PF00092">
    <property type="entry name" value="VWA"/>
    <property type="match status" value="1"/>
</dbReference>
<organism evidence="3 4">
    <name type="scientific">Parachitinimonas caeni</name>
    <dbReference type="NCBI Taxonomy" id="3031301"/>
    <lineage>
        <taxon>Bacteria</taxon>
        <taxon>Pseudomonadati</taxon>
        <taxon>Pseudomonadota</taxon>
        <taxon>Betaproteobacteria</taxon>
        <taxon>Neisseriales</taxon>
        <taxon>Chitinibacteraceae</taxon>
        <taxon>Parachitinimonas</taxon>
    </lineage>
</organism>
<dbReference type="RefSeq" id="WP_284103108.1">
    <property type="nucleotide sequence ID" value="NZ_JARRAF010000051.1"/>
</dbReference>
<evidence type="ECO:0000259" key="2">
    <source>
        <dbReference type="PROSITE" id="PS50234"/>
    </source>
</evidence>